<dbReference type="OrthoDB" id="2290280at2759"/>
<dbReference type="InParanoid" id="I1BHT7"/>
<dbReference type="RefSeq" id="XP_067511163.1">
    <property type="nucleotide sequence ID" value="XM_067655062.1"/>
</dbReference>
<dbReference type="AlphaFoldDB" id="I1BHT7"/>
<evidence type="ECO:0000313" key="1">
    <source>
        <dbReference type="EMBL" id="EIE75767.1"/>
    </source>
</evidence>
<dbReference type="VEuPathDB" id="FungiDB:RO3G_00471"/>
<name>I1BHT7_RHIO9</name>
<keyword evidence="2" id="KW-1185">Reference proteome</keyword>
<evidence type="ECO:0000313" key="2">
    <source>
        <dbReference type="Proteomes" id="UP000009138"/>
    </source>
</evidence>
<dbReference type="EMBL" id="CH476732">
    <property type="protein sequence ID" value="EIE75767.1"/>
    <property type="molecule type" value="Genomic_DNA"/>
</dbReference>
<reference evidence="1 2" key="1">
    <citation type="journal article" date="2009" name="PLoS Genet.">
        <title>Genomic analysis of the basal lineage fungus Rhizopus oryzae reveals a whole-genome duplication.</title>
        <authorList>
            <person name="Ma L.-J."/>
            <person name="Ibrahim A.S."/>
            <person name="Skory C."/>
            <person name="Grabherr M.G."/>
            <person name="Burger G."/>
            <person name="Butler M."/>
            <person name="Elias M."/>
            <person name="Idnurm A."/>
            <person name="Lang B.F."/>
            <person name="Sone T."/>
            <person name="Abe A."/>
            <person name="Calvo S.E."/>
            <person name="Corrochano L.M."/>
            <person name="Engels R."/>
            <person name="Fu J."/>
            <person name="Hansberg W."/>
            <person name="Kim J.-M."/>
            <person name="Kodira C.D."/>
            <person name="Koehrsen M.J."/>
            <person name="Liu B."/>
            <person name="Miranda-Saavedra D."/>
            <person name="O'Leary S."/>
            <person name="Ortiz-Castellanos L."/>
            <person name="Poulter R."/>
            <person name="Rodriguez-Romero J."/>
            <person name="Ruiz-Herrera J."/>
            <person name="Shen Y.-Q."/>
            <person name="Zeng Q."/>
            <person name="Galagan J."/>
            <person name="Birren B.W."/>
            <person name="Cuomo C.A."/>
            <person name="Wickes B.L."/>
        </authorList>
    </citation>
    <scope>NUCLEOTIDE SEQUENCE [LARGE SCALE GENOMIC DNA]</scope>
    <source>
        <strain evidence="2">RA 99-880 / ATCC MYA-4621 / FGSC 9543 / NRRL 43880</strain>
    </source>
</reference>
<gene>
    <name evidence="1" type="ORF">RO3G_00471</name>
</gene>
<protein>
    <submittedName>
        <fullName evidence="1">Uncharacterized protein</fullName>
    </submittedName>
</protein>
<dbReference type="GeneID" id="93607443"/>
<accession>I1BHT7</accession>
<proteinExistence type="predicted"/>
<dbReference type="Proteomes" id="UP000009138">
    <property type="component" value="Unassembled WGS sequence"/>
</dbReference>
<organism evidence="1 2">
    <name type="scientific">Rhizopus delemar (strain RA 99-880 / ATCC MYA-4621 / FGSC 9543 / NRRL 43880)</name>
    <name type="common">Mucormycosis agent</name>
    <name type="synonym">Rhizopus arrhizus var. delemar</name>
    <dbReference type="NCBI Taxonomy" id="246409"/>
    <lineage>
        <taxon>Eukaryota</taxon>
        <taxon>Fungi</taxon>
        <taxon>Fungi incertae sedis</taxon>
        <taxon>Mucoromycota</taxon>
        <taxon>Mucoromycotina</taxon>
        <taxon>Mucoromycetes</taxon>
        <taxon>Mucorales</taxon>
        <taxon>Mucorineae</taxon>
        <taxon>Rhizopodaceae</taxon>
        <taxon>Rhizopus</taxon>
    </lineage>
</organism>
<sequence>MSKEWIDLALLSIIAPCKWRNEQIKQLQSQRNGIFRWYSNNLTYLNVLLPEVENKLEKLLTEIDILRATESRNIKRNVTKIVHPEAVLECLDIKAKLGAMFNFYSTLYYAEPIDHHDLESILKYSQ</sequence>